<accession>A0A3B0PPM3</accession>
<keyword evidence="2" id="KW-0813">Transport</keyword>
<keyword evidence="3" id="KW-0547">Nucleotide-binding</keyword>
<organism evidence="6 7">
    <name type="scientific">Mycoplasmopsis edwardii</name>
    <dbReference type="NCBI Taxonomy" id="53558"/>
    <lineage>
        <taxon>Bacteria</taxon>
        <taxon>Bacillati</taxon>
        <taxon>Mycoplasmatota</taxon>
        <taxon>Mycoplasmoidales</taxon>
        <taxon>Metamycoplasmataceae</taxon>
        <taxon>Mycoplasmopsis</taxon>
    </lineage>
</organism>
<dbReference type="InterPro" id="IPR027417">
    <property type="entry name" value="P-loop_NTPase"/>
</dbReference>
<feature type="non-terminal residue" evidence="6">
    <location>
        <position position="133"/>
    </location>
</feature>
<dbReference type="SUPFAM" id="SSF52540">
    <property type="entry name" value="P-loop containing nucleoside triphosphate hydrolases"/>
    <property type="match status" value="1"/>
</dbReference>
<comment type="similarity">
    <text evidence="1">Belongs to the ABC transporter superfamily.</text>
</comment>
<dbReference type="InterPro" id="IPR003439">
    <property type="entry name" value="ABC_transporter-like_ATP-bd"/>
</dbReference>
<dbReference type="InterPro" id="IPR050319">
    <property type="entry name" value="ABC_transp_ATP-bind"/>
</dbReference>
<evidence type="ECO:0000256" key="2">
    <source>
        <dbReference type="ARBA" id="ARBA00022448"/>
    </source>
</evidence>
<dbReference type="PANTHER" id="PTHR43776:SF7">
    <property type="entry name" value="D,D-DIPEPTIDE TRANSPORT ATP-BINDING PROTEIN DDPF-RELATED"/>
    <property type="match status" value="1"/>
</dbReference>
<evidence type="ECO:0000256" key="3">
    <source>
        <dbReference type="ARBA" id="ARBA00022741"/>
    </source>
</evidence>
<dbReference type="EMBL" id="LS991951">
    <property type="protein sequence ID" value="SYV97640.1"/>
    <property type="molecule type" value="Genomic_DNA"/>
</dbReference>
<evidence type="ECO:0000313" key="7">
    <source>
        <dbReference type="Proteomes" id="UP000257559"/>
    </source>
</evidence>
<evidence type="ECO:0000313" key="6">
    <source>
        <dbReference type="EMBL" id="SYV97640.1"/>
    </source>
</evidence>
<dbReference type="Pfam" id="PF00005">
    <property type="entry name" value="ABC_tran"/>
    <property type="match status" value="1"/>
</dbReference>
<dbReference type="SMART" id="SM00382">
    <property type="entry name" value="AAA"/>
    <property type="match status" value="1"/>
</dbReference>
<dbReference type="KEGG" id="medw:NCTC10132_01006"/>
<dbReference type="Proteomes" id="UP000257559">
    <property type="component" value="Chromosome"/>
</dbReference>
<name>A0A3B0PPM3_9BACT</name>
<evidence type="ECO:0000256" key="1">
    <source>
        <dbReference type="ARBA" id="ARBA00005417"/>
    </source>
</evidence>
<evidence type="ECO:0000256" key="4">
    <source>
        <dbReference type="ARBA" id="ARBA00022840"/>
    </source>
</evidence>
<dbReference type="EC" id="3.6.3.-" evidence="6"/>
<protein>
    <submittedName>
        <fullName evidence="6">ABC transporter ATP-binding protein</fullName>
        <ecNumber evidence="6">3.6.3.-</ecNumber>
    </submittedName>
</protein>
<proteinExistence type="inferred from homology"/>
<dbReference type="GO" id="GO:0016887">
    <property type="term" value="F:ATP hydrolysis activity"/>
    <property type="evidence" value="ECO:0007669"/>
    <property type="project" value="InterPro"/>
</dbReference>
<dbReference type="Gene3D" id="3.40.50.300">
    <property type="entry name" value="P-loop containing nucleotide triphosphate hydrolases"/>
    <property type="match status" value="1"/>
</dbReference>
<reference evidence="7" key="1">
    <citation type="submission" date="2018-06" db="EMBL/GenBank/DDBJ databases">
        <authorList>
            <consortium name="Pathogen Informatics"/>
        </authorList>
    </citation>
    <scope>NUCLEOTIDE SEQUENCE [LARGE SCALE GENOMIC DNA]</scope>
    <source>
        <strain evidence="7">NCTC10132</strain>
    </source>
</reference>
<gene>
    <name evidence="6" type="primary">gsiA_2</name>
    <name evidence="6" type="ORF">NCTC10132_01006</name>
</gene>
<sequence length="133" mass="15114">MSKKTILEITNLKKFFVNKGHVNKAVDDVTFDVKEGEIVGLIGESGSGKTTIGRSLLRLYDDFNGFVRLDGKLISGKKISRKTRKFMRKNIQMIFQDPMAALNGQNTIFSILKEPLIVNKIIKNKVKEINKNW</sequence>
<dbReference type="InterPro" id="IPR003593">
    <property type="entry name" value="AAA+_ATPase"/>
</dbReference>
<dbReference type="PANTHER" id="PTHR43776">
    <property type="entry name" value="TRANSPORT ATP-BINDING PROTEIN"/>
    <property type="match status" value="1"/>
</dbReference>
<dbReference type="AlphaFoldDB" id="A0A3B0PPM3"/>
<dbReference type="GO" id="GO:0055085">
    <property type="term" value="P:transmembrane transport"/>
    <property type="evidence" value="ECO:0007669"/>
    <property type="project" value="UniProtKB-ARBA"/>
</dbReference>
<dbReference type="GO" id="GO:0005524">
    <property type="term" value="F:ATP binding"/>
    <property type="evidence" value="ECO:0007669"/>
    <property type="project" value="UniProtKB-KW"/>
</dbReference>
<keyword evidence="4 6" id="KW-0067">ATP-binding</keyword>
<evidence type="ECO:0000259" key="5">
    <source>
        <dbReference type="SMART" id="SM00382"/>
    </source>
</evidence>
<keyword evidence="7" id="KW-1185">Reference proteome</keyword>
<feature type="domain" description="AAA+ ATPase" evidence="5">
    <location>
        <begin position="35"/>
        <end position="128"/>
    </location>
</feature>
<keyword evidence="6" id="KW-0378">Hydrolase</keyword>